<feature type="non-terminal residue" evidence="5">
    <location>
        <position position="111"/>
    </location>
</feature>
<dbReference type="GO" id="GO:0005524">
    <property type="term" value="F:ATP binding"/>
    <property type="evidence" value="ECO:0007669"/>
    <property type="project" value="UniProtKB-KW"/>
</dbReference>
<sequence>MSDLSKFFQPRSIAFVGATSDERKLGGRRFRSLVDGGFKGKIYAVHPSAKVVRGIPSYRTLLEIPSPVDLAVIVVPSDTVQSTIHDCATLGIPAIMLISAGFGEVDSEGRR</sequence>
<protein>
    <recommendedName>
        <fullName evidence="4">CoA-binding domain-containing protein</fullName>
    </recommendedName>
</protein>
<dbReference type="SMART" id="SM00881">
    <property type="entry name" value="CoA_binding"/>
    <property type="match status" value="1"/>
</dbReference>
<name>A0A382FL87_9ZZZZ</name>
<dbReference type="PANTHER" id="PTHR43334:SF1">
    <property type="entry name" value="3-HYDROXYPROPIONATE--COA LIGASE [ADP-FORMING]"/>
    <property type="match status" value="1"/>
</dbReference>
<dbReference type="InterPro" id="IPR036291">
    <property type="entry name" value="NAD(P)-bd_dom_sf"/>
</dbReference>
<keyword evidence="3" id="KW-0067">ATP-binding</keyword>
<gene>
    <name evidence="5" type="ORF">METZ01_LOCUS216216</name>
</gene>
<dbReference type="Gene3D" id="3.40.50.720">
    <property type="entry name" value="NAD(P)-binding Rossmann-like Domain"/>
    <property type="match status" value="1"/>
</dbReference>
<dbReference type="PANTHER" id="PTHR43334">
    <property type="entry name" value="ACETATE--COA LIGASE [ADP-FORMING]"/>
    <property type="match status" value="1"/>
</dbReference>
<accession>A0A382FL87</accession>
<organism evidence="5">
    <name type="scientific">marine metagenome</name>
    <dbReference type="NCBI Taxonomy" id="408172"/>
    <lineage>
        <taxon>unclassified sequences</taxon>
        <taxon>metagenomes</taxon>
        <taxon>ecological metagenomes</taxon>
    </lineage>
</organism>
<proteinExistence type="predicted"/>
<keyword evidence="2" id="KW-0547">Nucleotide-binding</keyword>
<evidence type="ECO:0000256" key="2">
    <source>
        <dbReference type="ARBA" id="ARBA00022741"/>
    </source>
</evidence>
<dbReference type="EMBL" id="UINC01050426">
    <property type="protein sequence ID" value="SVB63362.1"/>
    <property type="molecule type" value="Genomic_DNA"/>
</dbReference>
<reference evidence="5" key="1">
    <citation type="submission" date="2018-05" db="EMBL/GenBank/DDBJ databases">
        <authorList>
            <person name="Lanie J.A."/>
            <person name="Ng W.-L."/>
            <person name="Kazmierczak K.M."/>
            <person name="Andrzejewski T.M."/>
            <person name="Davidsen T.M."/>
            <person name="Wayne K.J."/>
            <person name="Tettelin H."/>
            <person name="Glass J.I."/>
            <person name="Rusch D."/>
            <person name="Podicherti R."/>
            <person name="Tsui H.-C.T."/>
            <person name="Winkler M.E."/>
        </authorList>
    </citation>
    <scope>NUCLEOTIDE SEQUENCE</scope>
</reference>
<dbReference type="InterPro" id="IPR051538">
    <property type="entry name" value="Acyl-CoA_Synth/Transferase"/>
</dbReference>
<dbReference type="Pfam" id="PF13380">
    <property type="entry name" value="CoA_binding_2"/>
    <property type="match status" value="1"/>
</dbReference>
<evidence type="ECO:0000256" key="1">
    <source>
        <dbReference type="ARBA" id="ARBA00022598"/>
    </source>
</evidence>
<evidence type="ECO:0000256" key="3">
    <source>
        <dbReference type="ARBA" id="ARBA00022840"/>
    </source>
</evidence>
<dbReference type="InterPro" id="IPR003781">
    <property type="entry name" value="CoA-bd"/>
</dbReference>
<feature type="domain" description="CoA-binding" evidence="4">
    <location>
        <begin position="7"/>
        <end position="102"/>
    </location>
</feature>
<dbReference type="SUPFAM" id="SSF51735">
    <property type="entry name" value="NAD(P)-binding Rossmann-fold domains"/>
    <property type="match status" value="1"/>
</dbReference>
<evidence type="ECO:0000313" key="5">
    <source>
        <dbReference type="EMBL" id="SVB63362.1"/>
    </source>
</evidence>
<evidence type="ECO:0000259" key="4">
    <source>
        <dbReference type="SMART" id="SM00881"/>
    </source>
</evidence>
<keyword evidence="1" id="KW-0436">Ligase</keyword>
<dbReference type="AlphaFoldDB" id="A0A382FL87"/>
<dbReference type="GO" id="GO:0016874">
    <property type="term" value="F:ligase activity"/>
    <property type="evidence" value="ECO:0007669"/>
    <property type="project" value="UniProtKB-KW"/>
</dbReference>